<evidence type="ECO:0000313" key="1">
    <source>
        <dbReference type="EMBL" id="CAG5073085.1"/>
    </source>
</evidence>
<protein>
    <submittedName>
        <fullName evidence="1">Uncharacterized protein</fullName>
    </submittedName>
</protein>
<dbReference type="AlphaFoldDB" id="A0A8J2EHM6"/>
<accession>A0A8J2EHM6</accession>
<gene>
    <name evidence="1" type="ORF">HICCMSTLAB_LOCUS216</name>
</gene>
<name>A0A8J2EHM6_COTCN</name>
<proteinExistence type="predicted"/>
<dbReference type="OrthoDB" id="6159421at2759"/>
<evidence type="ECO:0000313" key="2">
    <source>
        <dbReference type="Proteomes" id="UP000786811"/>
    </source>
</evidence>
<keyword evidence="2" id="KW-1185">Reference proteome</keyword>
<organism evidence="1 2">
    <name type="scientific">Cotesia congregata</name>
    <name type="common">Parasitoid wasp</name>
    <name type="synonym">Apanteles congregatus</name>
    <dbReference type="NCBI Taxonomy" id="51543"/>
    <lineage>
        <taxon>Eukaryota</taxon>
        <taxon>Metazoa</taxon>
        <taxon>Ecdysozoa</taxon>
        <taxon>Arthropoda</taxon>
        <taxon>Hexapoda</taxon>
        <taxon>Insecta</taxon>
        <taxon>Pterygota</taxon>
        <taxon>Neoptera</taxon>
        <taxon>Endopterygota</taxon>
        <taxon>Hymenoptera</taxon>
        <taxon>Apocrita</taxon>
        <taxon>Ichneumonoidea</taxon>
        <taxon>Braconidae</taxon>
        <taxon>Microgastrinae</taxon>
        <taxon>Cotesia</taxon>
    </lineage>
</organism>
<dbReference type="EMBL" id="CAJNRD030001071">
    <property type="protein sequence ID" value="CAG5073085.1"/>
    <property type="molecule type" value="Genomic_DNA"/>
</dbReference>
<reference evidence="1" key="1">
    <citation type="submission" date="2021-04" db="EMBL/GenBank/DDBJ databases">
        <authorList>
            <person name="Chebbi M.A.C M."/>
        </authorList>
    </citation>
    <scope>NUCLEOTIDE SEQUENCE</scope>
</reference>
<comment type="caution">
    <text evidence="1">The sequence shown here is derived from an EMBL/GenBank/DDBJ whole genome shotgun (WGS) entry which is preliminary data.</text>
</comment>
<dbReference type="Proteomes" id="UP000786811">
    <property type="component" value="Unassembled WGS sequence"/>
</dbReference>
<sequence length="222" mass="25298">MLASNDLPFLLVDTLIPLCANVFTDSKIAQKMTLGRTKAMSIVKNILSEAFSDEIVNLLCAQGLYYSIIMDETTNKSSEKPLLHILKPEVEKLVKQISANYMKIDYIRSCKEILKADFTNLDNFIDIKNIYLGIQADKSLKEIKENSNIPDSSIVDFLRTCRAFYIELVTDIVVRFDFSDPIFDIIKIVNPKVAQKFEVKSLNDVFVRFPILCNNVDQQQAD</sequence>
<feature type="non-terminal residue" evidence="1">
    <location>
        <position position="222"/>
    </location>
</feature>